<keyword evidence="2 3" id="KW-0449">Lipoprotein</keyword>
<reference evidence="4" key="1">
    <citation type="submission" date="2016-10" db="EMBL/GenBank/DDBJ databases">
        <authorList>
            <person name="Varghese N."/>
            <person name="Submissions S."/>
        </authorList>
    </citation>
    <scope>NUCLEOTIDE SEQUENCE [LARGE SCALE GENOMIC DNA]</scope>
    <source>
        <strain evidence="4">DSM 15718</strain>
    </source>
</reference>
<accession>A0A1H2ZHY8</accession>
<dbReference type="EMBL" id="FNMV01000007">
    <property type="protein sequence ID" value="SDX17112.1"/>
    <property type="molecule type" value="Genomic_DNA"/>
</dbReference>
<feature type="signal peptide" evidence="2">
    <location>
        <begin position="1"/>
        <end position="24"/>
    </location>
</feature>
<evidence type="ECO:0000313" key="3">
    <source>
        <dbReference type="EMBL" id="SDX17112.1"/>
    </source>
</evidence>
<dbReference type="Pfam" id="PF02321">
    <property type="entry name" value="OEP"/>
    <property type="match status" value="2"/>
</dbReference>
<feature type="chain" id="PRO_5011328773" evidence="2">
    <location>
        <begin position="25"/>
        <end position="477"/>
    </location>
</feature>
<evidence type="ECO:0000313" key="4">
    <source>
        <dbReference type="Proteomes" id="UP000198569"/>
    </source>
</evidence>
<dbReference type="GO" id="GO:0015562">
    <property type="term" value="F:efflux transmembrane transporter activity"/>
    <property type="evidence" value="ECO:0007669"/>
    <property type="project" value="InterPro"/>
</dbReference>
<dbReference type="RefSeq" id="WP_091432074.1">
    <property type="nucleotide sequence ID" value="NZ_FNMV01000007.1"/>
</dbReference>
<dbReference type="Proteomes" id="UP000198569">
    <property type="component" value="Unassembled WGS sequence"/>
</dbReference>
<keyword evidence="4" id="KW-1185">Reference proteome</keyword>
<dbReference type="GO" id="GO:0005886">
    <property type="term" value="C:plasma membrane"/>
    <property type="evidence" value="ECO:0007669"/>
    <property type="project" value="UniProtKB-SubCell"/>
</dbReference>
<dbReference type="OrthoDB" id="9770517at2"/>
<dbReference type="Gene3D" id="2.20.200.10">
    <property type="entry name" value="Outer membrane efflux proteins (OEP)"/>
    <property type="match status" value="1"/>
</dbReference>
<dbReference type="Gene3D" id="1.20.1600.10">
    <property type="entry name" value="Outer membrane efflux proteins (OEP)"/>
    <property type="match status" value="1"/>
</dbReference>
<protein>
    <submittedName>
        <fullName evidence="3">Efflux transporter, outer membrane factor (OMF) lipoprotein, NodT family</fullName>
    </submittedName>
</protein>
<keyword evidence="2" id="KW-0812">Transmembrane</keyword>
<gene>
    <name evidence="3" type="ORF">SAMN05444338_107203</name>
</gene>
<dbReference type="SUPFAM" id="SSF56954">
    <property type="entry name" value="Outer membrane efflux proteins (OEP)"/>
    <property type="match status" value="1"/>
</dbReference>
<dbReference type="InterPro" id="IPR010131">
    <property type="entry name" value="MdtP/NodT-like"/>
</dbReference>
<organism evidence="3 4">
    <name type="scientific">Flavobacterium degerlachei</name>
    <dbReference type="NCBI Taxonomy" id="229203"/>
    <lineage>
        <taxon>Bacteria</taxon>
        <taxon>Pseudomonadati</taxon>
        <taxon>Bacteroidota</taxon>
        <taxon>Flavobacteriia</taxon>
        <taxon>Flavobacteriales</taxon>
        <taxon>Flavobacteriaceae</taxon>
        <taxon>Flavobacterium</taxon>
    </lineage>
</organism>
<keyword evidence="2" id="KW-0732">Signal</keyword>
<dbReference type="AlphaFoldDB" id="A0A1H2ZHY8"/>
<sequence length="477" mass="53028">MNKMKLYRYSIMLSLGLAVVSCKAPMALKMPDSKVVPVTFGTSTDSTNSSNLNWNDYFKDPNLKSLITVALQNNKELLITMQEIEMAKNDIRVRKGAILPSVGLRAGTGVEKVGRYTSQGAGDATTEITPGKEFPDPLTDFNVGAYANWEVDIWKKLRNSKKAAVTRYLATVEGKNFVITNLISEVADSYYELLALDSQLEIVKQNIQLQQNALEIVKIQKEASRATELAVQKFQAEVLASKSMEFKINQKIVETENTINFLLGRYPEKITRDSAAFLNLLPASIQSGIPSQLLANRPDIKQAELDLTAAKLDVKVARAEFYPSLDISAAFGLQAFKTSYLTKFPESLLYNLVGDVAAPLINRNAIKAEFANANVRQLQALYNYDRTILNAYLEVSNQLANINNLEKSYALKGQQVKSLNTSISVANDLFKSARADYFEVLMTQRDALDAKLELVETKKDQLNAFVQIYKALGGGWK</sequence>
<proteinExistence type="inferred from homology"/>
<evidence type="ECO:0000256" key="2">
    <source>
        <dbReference type="RuleBase" id="RU362097"/>
    </source>
</evidence>
<keyword evidence="2" id="KW-0472">Membrane</keyword>
<dbReference type="PROSITE" id="PS51257">
    <property type="entry name" value="PROKAR_LIPOPROTEIN"/>
    <property type="match status" value="1"/>
</dbReference>
<comment type="similarity">
    <text evidence="1 2">Belongs to the outer membrane factor (OMF) (TC 1.B.17) family.</text>
</comment>
<comment type="subcellular location">
    <subcellularLocation>
        <location evidence="2">Cell membrane</location>
        <topology evidence="2">Lipid-anchor</topology>
    </subcellularLocation>
</comment>
<evidence type="ECO:0000256" key="1">
    <source>
        <dbReference type="ARBA" id="ARBA00007613"/>
    </source>
</evidence>
<keyword evidence="2" id="KW-1134">Transmembrane beta strand</keyword>
<dbReference type="InterPro" id="IPR003423">
    <property type="entry name" value="OMP_efflux"/>
</dbReference>
<dbReference type="PANTHER" id="PTHR30203">
    <property type="entry name" value="OUTER MEMBRANE CATION EFFLUX PROTEIN"/>
    <property type="match status" value="1"/>
</dbReference>
<name>A0A1H2ZHY8_9FLAO</name>
<dbReference type="STRING" id="229203.SAMN05444338_107203"/>
<dbReference type="NCBIfam" id="TIGR01845">
    <property type="entry name" value="outer_NodT"/>
    <property type="match status" value="1"/>
</dbReference>
<keyword evidence="2" id="KW-0564">Palmitate</keyword>
<dbReference type="PANTHER" id="PTHR30203:SF30">
    <property type="entry name" value="OUTER MEMBRANE PROTEIN-RELATED"/>
    <property type="match status" value="1"/>
</dbReference>